<keyword evidence="3" id="KW-1185">Reference proteome</keyword>
<evidence type="ECO:0000313" key="2">
    <source>
        <dbReference type="EMBL" id="KAG5667715.1"/>
    </source>
</evidence>
<evidence type="ECO:0000313" key="3">
    <source>
        <dbReference type="Proteomes" id="UP001107558"/>
    </source>
</evidence>
<dbReference type="OrthoDB" id="10670598at2759"/>
<gene>
    <name evidence="2" type="ORF">PVAND_015686</name>
</gene>
<dbReference type="Proteomes" id="UP001107558">
    <property type="component" value="Chromosome 4"/>
</dbReference>
<proteinExistence type="predicted"/>
<dbReference type="Gene3D" id="3.40.50.410">
    <property type="entry name" value="von Willebrand factor, type A domain"/>
    <property type="match status" value="1"/>
</dbReference>
<sequence length="439" mass="49979">MANSPLKTFPLNNQFISSINYKTPEDQLKNEIKPSFIVVLDRSGSMRDSVRRIVTEILPIMFQKLGYEPTDNIHLVTFSDDDEYHLLQVNQLTAMTNFDQGGTNMFPAVFRLREIFQNFQSNGIEVLRILAISDGLISDQDKTEASASELAKFAKSFSIAINSQAIRWEQPSADTRALCSLLQLNNVKSAQMVDTKLITPNEDIAELWAQLFMDDQLTSGTTLTSKCKVFLKNPWDEEATEKIRLQDGSNTVWMTQVPNDMKVDGAKVDVNDGGELNYEKLYELMKEKYKYVVNQMKVHKIVSTKESITIMHRIVTYFRRVEIEVKVPAGTKKFSSLLEDIANDRKVAYMSPEELKAYLEPKDIKNEFKPTKSENPKQEVKPVTTSMTALTPEQLVEVIKSFEATSVMVLLLKQPENEGNCNCNCKCNCLCHFKSFNNQ</sequence>
<dbReference type="EMBL" id="JADBJN010000004">
    <property type="protein sequence ID" value="KAG5667715.1"/>
    <property type="molecule type" value="Genomic_DNA"/>
</dbReference>
<reference evidence="2" key="1">
    <citation type="submission" date="2021-03" db="EMBL/GenBank/DDBJ databases">
        <title>Chromosome level genome of the anhydrobiotic midge Polypedilum vanderplanki.</title>
        <authorList>
            <person name="Yoshida Y."/>
            <person name="Kikawada T."/>
            <person name="Gusev O."/>
        </authorList>
    </citation>
    <scope>NUCLEOTIDE SEQUENCE</scope>
    <source>
        <strain evidence="2">NIAS01</strain>
        <tissue evidence="2">Whole body or cell culture</tissue>
    </source>
</reference>
<dbReference type="GO" id="GO:0032991">
    <property type="term" value="C:protein-containing complex"/>
    <property type="evidence" value="ECO:0007669"/>
    <property type="project" value="UniProtKB-ARBA"/>
</dbReference>
<feature type="domain" description="VWFA" evidence="1">
    <location>
        <begin position="37"/>
        <end position="135"/>
    </location>
</feature>
<organism evidence="2 3">
    <name type="scientific">Polypedilum vanderplanki</name>
    <name type="common">Sleeping chironomid midge</name>
    <dbReference type="NCBI Taxonomy" id="319348"/>
    <lineage>
        <taxon>Eukaryota</taxon>
        <taxon>Metazoa</taxon>
        <taxon>Ecdysozoa</taxon>
        <taxon>Arthropoda</taxon>
        <taxon>Hexapoda</taxon>
        <taxon>Insecta</taxon>
        <taxon>Pterygota</taxon>
        <taxon>Neoptera</taxon>
        <taxon>Endopterygota</taxon>
        <taxon>Diptera</taxon>
        <taxon>Nematocera</taxon>
        <taxon>Chironomoidea</taxon>
        <taxon>Chironomidae</taxon>
        <taxon>Chironominae</taxon>
        <taxon>Polypedilum</taxon>
        <taxon>Polypedilum</taxon>
    </lineage>
</organism>
<dbReference type="SUPFAM" id="SSF53300">
    <property type="entry name" value="vWA-like"/>
    <property type="match status" value="1"/>
</dbReference>
<dbReference type="InterPro" id="IPR036465">
    <property type="entry name" value="vWFA_dom_sf"/>
</dbReference>
<protein>
    <recommendedName>
        <fullName evidence="1">VWFA domain-containing protein</fullName>
    </recommendedName>
</protein>
<comment type="caution">
    <text evidence="2">The sequence shown here is derived from an EMBL/GenBank/DDBJ whole genome shotgun (WGS) entry which is preliminary data.</text>
</comment>
<name>A0A9J6BDW6_POLVA</name>
<dbReference type="AlphaFoldDB" id="A0A9J6BDW6"/>
<dbReference type="CDD" id="cd00198">
    <property type="entry name" value="vWFA"/>
    <property type="match status" value="1"/>
</dbReference>
<dbReference type="InterPro" id="IPR002035">
    <property type="entry name" value="VWF_A"/>
</dbReference>
<dbReference type="Pfam" id="PF13519">
    <property type="entry name" value="VWA_2"/>
    <property type="match status" value="1"/>
</dbReference>
<accession>A0A9J6BDW6</accession>
<evidence type="ECO:0000259" key="1">
    <source>
        <dbReference type="Pfam" id="PF13519"/>
    </source>
</evidence>